<name>A0ABW1RXS6_9LACO</name>
<dbReference type="EMBL" id="JBHSSC010000009">
    <property type="protein sequence ID" value="MFC6180329.1"/>
    <property type="molecule type" value="Genomic_DNA"/>
</dbReference>
<reference evidence="2" key="1">
    <citation type="journal article" date="2019" name="Int. J. Syst. Evol. Microbiol.">
        <title>The Global Catalogue of Microorganisms (GCM) 10K type strain sequencing project: providing services to taxonomists for standard genome sequencing and annotation.</title>
        <authorList>
            <consortium name="The Broad Institute Genomics Platform"/>
            <consortium name="The Broad Institute Genome Sequencing Center for Infectious Disease"/>
            <person name="Wu L."/>
            <person name="Ma J."/>
        </authorList>
    </citation>
    <scope>NUCLEOTIDE SEQUENCE [LARGE SCALE GENOMIC DNA]</scope>
    <source>
        <strain evidence="2">CCM 8933</strain>
    </source>
</reference>
<protein>
    <submittedName>
        <fullName evidence="1">Uncharacterized protein</fullName>
    </submittedName>
</protein>
<dbReference type="Proteomes" id="UP001596282">
    <property type="component" value="Unassembled WGS sequence"/>
</dbReference>
<gene>
    <name evidence="1" type="ORF">ACFP5Y_03720</name>
</gene>
<sequence>MKIKVFQFADGQYLLTKPEMVHSGGMMSKAIIGYRKTNDLFDAYQF</sequence>
<accession>A0ABW1RXS6</accession>
<organism evidence="1 2">
    <name type="scientific">Lactiplantibacillus daowaiensis</name>
    <dbReference type="NCBI Taxonomy" id="2559918"/>
    <lineage>
        <taxon>Bacteria</taxon>
        <taxon>Bacillati</taxon>
        <taxon>Bacillota</taxon>
        <taxon>Bacilli</taxon>
        <taxon>Lactobacillales</taxon>
        <taxon>Lactobacillaceae</taxon>
        <taxon>Lactiplantibacillus</taxon>
    </lineage>
</organism>
<keyword evidence="2" id="KW-1185">Reference proteome</keyword>
<dbReference type="RefSeq" id="WP_171001412.1">
    <property type="nucleotide sequence ID" value="NZ_BJDJ01000003.1"/>
</dbReference>
<proteinExistence type="predicted"/>
<evidence type="ECO:0000313" key="2">
    <source>
        <dbReference type="Proteomes" id="UP001596282"/>
    </source>
</evidence>
<comment type="caution">
    <text evidence="1">The sequence shown here is derived from an EMBL/GenBank/DDBJ whole genome shotgun (WGS) entry which is preliminary data.</text>
</comment>
<evidence type="ECO:0000313" key="1">
    <source>
        <dbReference type="EMBL" id="MFC6180329.1"/>
    </source>
</evidence>